<accession>A0ABD3IDP1</accession>
<name>A0ABD3IDP1_9MARC</name>
<keyword evidence="2" id="KW-1185">Reference proteome</keyword>
<gene>
    <name evidence="1" type="ORF">R1sor_019623</name>
</gene>
<sequence>MDTQRGVLNFTDKELKAIGANNLEYLKYCYPLGLIKIVQVPVTKILPPTPGCRPFNQSHMWKILQSLKTIIPQVADLLPVRVRKMIGATGNNLAFETKLQLKTEEEFMKALTDEEVFFYAVSGQHSVSAQCYLQGLPNVDDSIKESNRFRWSRILDGKAKIIDLCKISHVGNEQNVLPRFESSFIELIIQARNQWIQSRKPTPSSQGYKISKNYKGMKEMDTGEKNVALKTDNIPRMLQSEKLNEMDKGENNITLKPDDIPHTTDSEVLEADVSIGKGIKVLATCDSLPTEEVGMECDTEDNKEDMVTQTQEALVVRFG</sequence>
<protein>
    <submittedName>
        <fullName evidence="1">Uncharacterized protein</fullName>
    </submittedName>
</protein>
<dbReference type="AlphaFoldDB" id="A0ABD3IDP1"/>
<evidence type="ECO:0000313" key="1">
    <source>
        <dbReference type="EMBL" id="KAL3701601.1"/>
    </source>
</evidence>
<evidence type="ECO:0000313" key="2">
    <source>
        <dbReference type="Proteomes" id="UP001633002"/>
    </source>
</evidence>
<organism evidence="1 2">
    <name type="scientific">Riccia sorocarpa</name>
    <dbReference type="NCBI Taxonomy" id="122646"/>
    <lineage>
        <taxon>Eukaryota</taxon>
        <taxon>Viridiplantae</taxon>
        <taxon>Streptophyta</taxon>
        <taxon>Embryophyta</taxon>
        <taxon>Marchantiophyta</taxon>
        <taxon>Marchantiopsida</taxon>
        <taxon>Marchantiidae</taxon>
        <taxon>Marchantiales</taxon>
        <taxon>Ricciaceae</taxon>
        <taxon>Riccia</taxon>
    </lineage>
</organism>
<reference evidence="1 2" key="1">
    <citation type="submission" date="2024-09" db="EMBL/GenBank/DDBJ databases">
        <title>Chromosome-scale assembly of Riccia sorocarpa.</title>
        <authorList>
            <person name="Paukszto L."/>
        </authorList>
    </citation>
    <scope>NUCLEOTIDE SEQUENCE [LARGE SCALE GENOMIC DNA]</scope>
    <source>
        <strain evidence="1">LP-2024</strain>
        <tissue evidence="1">Aerial parts of the thallus</tissue>
    </source>
</reference>
<dbReference type="EMBL" id="JBJQOH010000001">
    <property type="protein sequence ID" value="KAL3701601.1"/>
    <property type="molecule type" value="Genomic_DNA"/>
</dbReference>
<proteinExistence type="predicted"/>
<dbReference type="Proteomes" id="UP001633002">
    <property type="component" value="Unassembled WGS sequence"/>
</dbReference>
<comment type="caution">
    <text evidence="1">The sequence shown here is derived from an EMBL/GenBank/DDBJ whole genome shotgun (WGS) entry which is preliminary data.</text>
</comment>